<keyword evidence="3" id="KW-1185">Reference proteome</keyword>
<comment type="caution">
    <text evidence="2">The sequence shown here is derived from an EMBL/GenBank/DDBJ whole genome shotgun (WGS) entry which is preliminary data.</text>
</comment>
<evidence type="ECO:0000313" key="2">
    <source>
        <dbReference type="EMBL" id="KAK5618333.1"/>
    </source>
</evidence>
<gene>
    <name evidence="2" type="ORF">CRENBAI_019404</name>
</gene>
<reference evidence="2 3" key="1">
    <citation type="submission" date="2021-06" db="EMBL/GenBank/DDBJ databases">
        <authorList>
            <person name="Palmer J.M."/>
        </authorList>
    </citation>
    <scope>NUCLEOTIDE SEQUENCE [LARGE SCALE GENOMIC DNA]</scope>
    <source>
        <strain evidence="2 3">MEX-2019</strain>
        <tissue evidence="2">Muscle</tissue>
    </source>
</reference>
<feature type="region of interest" description="Disordered" evidence="1">
    <location>
        <begin position="1"/>
        <end position="73"/>
    </location>
</feature>
<dbReference type="EMBL" id="JAHHUM010000626">
    <property type="protein sequence ID" value="KAK5618333.1"/>
    <property type="molecule type" value="Genomic_DNA"/>
</dbReference>
<dbReference type="Proteomes" id="UP001311232">
    <property type="component" value="Unassembled WGS sequence"/>
</dbReference>
<sequence>MAAGLAKGRTEEGAQGGGGQTALPSTDAPLHGPRAHRAELQGGPLTESAGWMEGPGRPFGPTSCSSPSPAEEPVVCSCRNVLVVLV</sequence>
<organism evidence="2 3">
    <name type="scientific">Crenichthys baileyi</name>
    <name type="common">White River springfish</name>
    <dbReference type="NCBI Taxonomy" id="28760"/>
    <lineage>
        <taxon>Eukaryota</taxon>
        <taxon>Metazoa</taxon>
        <taxon>Chordata</taxon>
        <taxon>Craniata</taxon>
        <taxon>Vertebrata</taxon>
        <taxon>Euteleostomi</taxon>
        <taxon>Actinopterygii</taxon>
        <taxon>Neopterygii</taxon>
        <taxon>Teleostei</taxon>
        <taxon>Neoteleostei</taxon>
        <taxon>Acanthomorphata</taxon>
        <taxon>Ovalentaria</taxon>
        <taxon>Atherinomorphae</taxon>
        <taxon>Cyprinodontiformes</taxon>
        <taxon>Goodeidae</taxon>
        <taxon>Crenichthys</taxon>
    </lineage>
</organism>
<evidence type="ECO:0000313" key="3">
    <source>
        <dbReference type="Proteomes" id="UP001311232"/>
    </source>
</evidence>
<evidence type="ECO:0000256" key="1">
    <source>
        <dbReference type="SAM" id="MobiDB-lite"/>
    </source>
</evidence>
<protein>
    <submittedName>
        <fullName evidence="2">Uncharacterized protein</fullName>
    </submittedName>
</protein>
<proteinExistence type="predicted"/>
<accession>A0AAV9SB47</accession>
<dbReference type="AlphaFoldDB" id="A0AAV9SB47"/>
<name>A0AAV9SB47_9TELE</name>